<dbReference type="InterPro" id="IPR010982">
    <property type="entry name" value="Lambda_DNA-bd_dom_sf"/>
</dbReference>
<feature type="repeat" description="TPR" evidence="2">
    <location>
        <begin position="226"/>
        <end position="259"/>
    </location>
</feature>
<proteinExistence type="predicted"/>
<name>A0ABS2N876_9BACI</name>
<accession>A0ABS2N876</accession>
<feature type="domain" description="HTH cro/C1-type" evidence="3">
    <location>
        <begin position="7"/>
        <end position="61"/>
    </location>
</feature>
<dbReference type="PANTHER" id="PTHR46797">
    <property type="entry name" value="HTH-TYPE TRANSCRIPTIONAL REGULATOR"/>
    <property type="match status" value="1"/>
</dbReference>
<dbReference type="PROSITE" id="PS50943">
    <property type="entry name" value="HTH_CROC1"/>
    <property type="match status" value="1"/>
</dbReference>
<evidence type="ECO:0000256" key="2">
    <source>
        <dbReference type="PROSITE-ProRule" id="PRU00339"/>
    </source>
</evidence>
<keyword evidence="1" id="KW-0238">DNA-binding</keyword>
<dbReference type="SUPFAM" id="SSF48452">
    <property type="entry name" value="TPR-like"/>
    <property type="match status" value="1"/>
</dbReference>
<dbReference type="Gene3D" id="1.25.40.10">
    <property type="entry name" value="Tetratricopeptide repeat domain"/>
    <property type="match status" value="1"/>
</dbReference>
<comment type="caution">
    <text evidence="4">The sequence shown here is derived from an EMBL/GenBank/DDBJ whole genome shotgun (WGS) entry which is preliminary data.</text>
</comment>
<dbReference type="PANTHER" id="PTHR46797:SF1">
    <property type="entry name" value="METHYLPHOSPHONATE SYNTHASE"/>
    <property type="match status" value="1"/>
</dbReference>
<evidence type="ECO:0000313" key="5">
    <source>
        <dbReference type="Proteomes" id="UP001646157"/>
    </source>
</evidence>
<dbReference type="EMBL" id="JAFBDZ010000001">
    <property type="protein sequence ID" value="MBM7584060.1"/>
    <property type="molecule type" value="Genomic_DNA"/>
</dbReference>
<dbReference type="SUPFAM" id="SSF47413">
    <property type="entry name" value="lambda repressor-like DNA-binding domains"/>
    <property type="match status" value="1"/>
</dbReference>
<evidence type="ECO:0000256" key="1">
    <source>
        <dbReference type="ARBA" id="ARBA00023125"/>
    </source>
</evidence>
<dbReference type="Pfam" id="PF13424">
    <property type="entry name" value="TPR_12"/>
    <property type="match status" value="1"/>
</dbReference>
<dbReference type="InterPro" id="IPR019734">
    <property type="entry name" value="TPR_rpt"/>
</dbReference>
<dbReference type="Gene3D" id="1.10.260.40">
    <property type="entry name" value="lambda repressor-like DNA-binding domains"/>
    <property type="match status" value="1"/>
</dbReference>
<evidence type="ECO:0000259" key="3">
    <source>
        <dbReference type="PROSITE" id="PS50943"/>
    </source>
</evidence>
<dbReference type="InterPro" id="IPR011990">
    <property type="entry name" value="TPR-like_helical_dom_sf"/>
</dbReference>
<protein>
    <submittedName>
        <fullName evidence="4">Tetratricopeptide (TPR) repeat protein</fullName>
    </submittedName>
</protein>
<keyword evidence="5" id="KW-1185">Reference proteome</keyword>
<dbReference type="CDD" id="cd00093">
    <property type="entry name" value="HTH_XRE"/>
    <property type="match status" value="1"/>
</dbReference>
<reference evidence="4 5" key="1">
    <citation type="submission" date="2021-01" db="EMBL/GenBank/DDBJ databases">
        <title>Genomic Encyclopedia of Type Strains, Phase IV (KMG-IV): sequencing the most valuable type-strain genomes for metagenomic binning, comparative biology and taxonomic classification.</title>
        <authorList>
            <person name="Goeker M."/>
        </authorList>
    </citation>
    <scope>NUCLEOTIDE SEQUENCE [LARGE SCALE GENOMIC DNA]</scope>
    <source>
        <strain evidence="4 5">DSM 24834</strain>
    </source>
</reference>
<keyword evidence="2" id="KW-0802">TPR repeat</keyword>
<dbReference type="InterPro" id="IPR050807">
    <property type="entry name" value="TransReg_Diox_bact_type"/>
</dbReference>
<evidence type="ECO:0000313" key="4">
    <source>
        <dbReference type="EMBL" id="MBM7584060.1"/>
    </source>
</evidence>
<sequence length="418" mass="49555">MTIGSKIRYHRVRKNLTQEELAKGVLSVSYLSKIENNQINASQEILDLLCNRLGIENIEQSNEIMKQALQNWNKALLRSDIEESKRLRKILQTTISDADEFSILTGYQILLIRFHLLMNNLDEASRLITDIHHYYKDLSDQLKFYYRKFTGNYYYATKKYDNAIEHFKEAEHLFMIARIPQQEEKADLFYRISLALVQLRKHTTAIIYSEKSLDLYQSLYHNKRCAEVHLLLGVCYRRTHNIDEALFHYEWANEISKTNRYTLLRGNVEQNLGYLKSTKGLTDEAIVHYLTSLGFKNEHNESKLSTLVTLVKEYYKLNQFDEMNKWLKEGFLIATKTQYPAKYYQLKIYEYLANGFSEEFEQFMVQEALPYFEKHGNPHHIAQFSKFLGQYYQEIRKYKYAAHYLTKANAAYENILGD</sequence>
<dbReference type="SMART" id="SM00530">
    <property type="entry name" value="HTH_XRE"/>
    <property type="match status" value="1"/>
</dbReference>
<dbReference type="SMART" id="SM00028">
    <property type="entry name" value="TPR"/>
    <property type="match status" value="4"/>
</dbReference>
<dbReference type="Proteomes" id="UP001646157">
    <property type="component" value="Unassembled WGS sequence"/>
</dbReference>
<dbReference type="PROSITE" id="PS50005">
    <property type="entry name" value="TPR"/>
    <property type="match status" value="1"/>
</dbReference>
<dbReference type="Pfam" id="PF01381">
    <property type="entry name" value="HTH_3"/>
    <property type="match status" value="1"/>
</dbReference>
<gene>
    <name evidence="4" type="ORF">JOC86_000597</name>
</gene>
<dbReference type="RefSeq" id="WP_205168254.1">
    <property type="nucleotide sequence ID" value="NZ_JAFBDZ010000001.1"/>
</dbReference>
<dbReference type="InterPro" id="IPR001387">
    <property type="entry name" value="Cro/C1-type_HTH"/>
</dbReference>
<organism evidence="4 5">
    <name type="scientific">Rossellomorea pakistanensis</name>
    <dbReference type="NCBI Taxonomy" id="992288"/>
    <lineage>
        <taxon>Bacteria</taxon>
        <taxon>Bacillati</taxon>
        <taxon>Bacillota</taxon>
        <taxon>Bacilli</taxon>
        <taxon>Bacillales</taxon>
        <taxon>Bacillaceae</taxon>
        <taxon>Rossellomorea</taxon>
    </lineage>
</organism>